<dbReference type="InterPro" id="IPR007061">
    <property type="entry name" value="MST-like"/>
</dbReference>
<dbReference type="EMBL" id="JACHVQ010000003">
    <property type="protein sequence ID" value="MBB2893543.1"/>
    <property type="molecule type" value="Genomic_DNA"/>
</dbReference>
<dbReference type="Proteomes" id="UP000559182">
    <property type="component" value="Unassembled WGS sequence"/>
</dbReference>
<protein>
    <submittedName>
        <fullName evidence="1">Putative damage-inducible protein DinB</fullName>
    </submittedName>
</protein>
<dbReference type="SUPFAM" id="SSF109854">
    <property type="entry name" value="DinB/YfiT-like putative metalloenzymes"/>
    <property type="match status" value="1"/>
</dbReference>
<organism evidence="1 2">
    <name type="scientific">Flexivirga oryzae</name>
    <dbReference type="NCBI Taxonomy" id="1794944"/>
    <lineage>
        <taxon>Bacteria</taxon>
        <taxon>Bacillati</taxon>
        <taxon>Actinomycetota</taxon>
        <taxon>Actinomycetes</taxon>
        <taxon>Micrococcales</taxon>
        <taxon>Dermacoccaceae</taxon>
        <taxon>Flexivirga</taxon>
    </lineage>
</organism>
<keyword evidence="2" id="KW-1185">Reference proteome</keyword>
<reference evidence="1 2" key="1">
    <citation type="submission" date="2020-08" db="EMBL/GenBank/DDBJ databases">
        <title>Sequencing the genomes of 1000 actinobacteria strains.</title>
        <authorList>
            <person name="Klenk H.-P."/>
        </authorList>
    </citation>
    <scope>NUCLEOTIDE SEQUENCE [LARGE SCALE GENOMIC DNA]</scope>
    <source>
        <strain evidence="1 2">DSM 105369</strain>
    </source>
</reference>
<proteinExistence type="predicted"/>
<dbReference type="AlphaFoldDB" id="A0A839NBC6"/>
<dbReference type="RefSeq" id="WP_246336698.1">
    <property type="nucleotide sequence ID" value="NZ_JACHVQ010000003.1"/>
</dbReference>
<accession>A0A839NBC6</accession>
<name>A0A839NBC6_9MICO</name>
<comment type="caution">
    <text evidence="1">The sequence shown here is derived from an EMBL/GenBank/DDBJ whole genome shotgun (WGS) entry which is preliminary data.</text>
</comment>
<gene>
    <name evidence="1" type="ORF">FHU39_003574</name>
</gene>
<dbReference type="InterPro" id="IPR034660">
    <property type="entry name" value="DinB/YfiT-like"/>
</dbReference>
<dbReference type="Pfam" id="PF04978">
    <property type="entry name" value="MST"/>
    <property type="match status" value="1"/>
</dbReference>
<sequence>MTNSTGYDGMWLPIADDPRVQGNPQGELATYREYLRNYRLTMRLKCDGLTPEQLAARSVPPSNLSLLGLIRHLARVEHAWFTWFLQGQWDQPRLYKTADEPDLDFTGAVGTQECVDDAFAAWERQIASAEQWLDALGEDRLGEELRFPKDEDDKASIRDVLVHMVEEYARHAGHADLLRECIDGRTGQ</sequence>
<evidence type="ECO:0000313" key="2">
    <source>
        <dbReference type="Proteomes" id="UP000559182"/>
    </source>
</evidence>
<evidence type="ECO:0000313" key="1">
    <source>
        <dbReference type="EMBL" id="MBB2893543.1"/>
    </source>
</evidence>
<dbReference type="Gene3D" id="1.20.120.450">
    <property type="entry name" value="dinb family like domain"/>
    <property type="match status" value="1"/>
</dbReference>